<dbReference type="InterPro" id="IPR007863">
    <property type="entry name" value="Peptidase_M16_C"/>
</dbReference>
<gene>
    <name evidence="3" type="ORF">H9868_09935</name>
</gene>
<dbReference type="SUPFAM" id="SSF63411">
    <property type="entry name" value="LuxS/MPP-like metallohydrolase"/>
    <property type="match status" value="2"/>
</dbReference>
<dbReference type="PANTHER" id="PTHR11851">
    <property type="entry name" value="METALLOPROTEASE"/>
    <property type="match status" value="1"/>
</dbReference>
<dbReference type="InterPro" id="IPR011249">
    <property type="entry name" value="Metalloenz_LuxS/M16"/>
</dbReference>
<comment type="caution">
    <text evidence="3">The sequence shown here is derived from an EMBL/GenBank/DDBJ whole genome shotgun (WGS) entry which is preliminary data.</text>
</comment>
<feature type="region of interest" description="Disordered" evidence="1">
    <location>
        <begin position="227"/>
        <end position="248"/>
    </location>
</feature>
<dbReference type="InterPro" id="IPR050361">
    <property type="entry name" value="MPP/UQCRC_Complex"/>
</dbReference>
<dbReference type="Proteomes" id="UP000824192">
    <property type="component" value="Unassembled WGS sequence"/>
</dbReference>
<evidence type="ECO:0000313" key="4">
    <source>
        <dbReference type="Proteomes" id="UP000824192"/>
    </source>
</evidence>
<dbReference type="EMBL" id="DXGA01000215">
    <property type="protein sequence ID" value="HIW94839.1"/>
    <property type="molecule type" value="Genomic_DNA"/>
</dbReference>
<reference evidence="3" key="2">
    <citation type="submission" date="2021-04" db="EMBL/GenBank/DDBJ databases">
        <authorList>
            <person name="Gilroy R."/>
        </authorList>
    </citation>
    <scope>NUCLEOTIDE SEQUENCE</scope>
    <source>
        <strain evidence="3">ChiGjej6B6-1540</strain>
    </source>
</reference>
<protein>
    <submittedName>
        <fullName evidence="3">Insulinase family protein</fullName>
    </submittedName>
</protein>
<reference evidence="3" key="1">
    <citation type="journal article" date="2021" name="PeerJ">
        <title>Extensive microbial diversity within the chicken gut microbiome revealed by metagenomics and culture.</title>
        <authorList>
            <person name="Gilroy R."/>
            <person name="Ravi A."/>
            <person name="Getino M."/>
            <person name="Pursley I."/>
            <person name="Horton D.L."/>
            <person name="Alikhan N.F."/>
            <person name="Baker D."/>
            <person name="Gharbi K."/>
            <person name="Hall N."/>
            <person name="Watson M."/>
            <person name="Adriaenssens E.M."/>
            <person name="Foster-Nyarko E."/>
            <person name="Jarju S."/>
            <person name="Secka A."/>
            <person name="Antonio M."/>
            <person name="Oren A."/>
            <person name="Chaudhuri R.R."/>
            <person name="La Ragione R."/>
            <person name="Hildebrand F."/>
            <person name="Pallen M.J."/>
        </authorList>
    </citation>
    <scope>NUCLEOTIDE SEQUENCE</scope>
    <source>
        <strain evidence="3">ChiGjej6B6-1540</strain>
    </source>
</reference>
<organism evidence="3 4">
    <name type="scientific">Candidatus Flavonifractor merdipullorum</name>
    <dbReference type="NCBI Taxonomy" id="2838590"/>
    <lineage>
        <taxon>Bacteria</taxon>
        <taxon>Bacillati</taxon>
        <taxon>Bacillota</taxon>
        <taxon>Clostridia</taxon>
        <taxon>Eubacteriales</taxon>
        <taxon>Oscillospiraceae</taxon>
        <taxon>Flavonifractor</taxon>
    </lineage>
</organism>
<dbReference type="PANTHER" id="PTHR11851:SF186">
    <property type="entry name" value="INACTIVE METALLOPROTEASE YMFF-RELATED"/>
    <property type="match status" value="1"/>
</dbReference>
<dbReference type="NCBIfam" id="NF047422">
    <property type="entry name" value="YfmF_fam"/>
    <property type="match status" value="1"/>
</dbReference>
<dbReference type="AlphaFoldDB" id="A0A9D1RW95"/>
<evidence type="ECO:0000313" key="3">
    <source>
        <dbReference type="EMBL" id="HIW94839.1"/>
    </source>
</evidence>
<accession>A0A9D1RW95</accession>
<dbReference type="GO" id="GO:0046872">
    <property type="term" value="F:metal ion binding"/>
    <property type="evidence" value="ECO:0007669"/>
    <property type="project" value="InterPro"/>
</dbReference>
<sequence length="426" mass="46792">MAQAARIELYSGVYLTAVHTKKFKSSVLGATFLCPLDGEGASRNALIPSVLRRGTETHRDMEALEAALDELYGGTIEPVVRTRGEVQCVGFLGSFLDDAYTLDGSTVVEPAAALLGELLLSPYKEEGRFCPDYVKGERENLVERIRAQINDKRIYAMTRLRQEMCAGEPFGVDRLGDEAHAAALTAEGLWEGYQELLRTAPMELYYCGSAQPERVAAALKEALSGLPTDGQRREMPQAVRKSAPETPRYVEEAMDVTQGKLTMGFRTGCDLLEEGYPALMVANALFGGTTTSRLFLNVREKLSLCYYASSQLMKYKDLMLVSSGVEFDRFAAARDEILSQLDQCRRGDFTDQELESARRSVVSGLRSIPDSQARLEDYWLGQAVSGCGEDPAHLARRVEGVTREAVVTALGGVALDTIYFLKGKEG</sequence>
<evidence type="ECO:0000256" key="1">
    <source>
        <dbReference type="SAM" id="MobiDB-lite"/>
    </source>
</evidence>
<dbReference type="Gene3D" id="3.30.830.10">
    <property type="entry name" value="Metalloenzyme, LuxS/M16 peptidase-like"/>
    <property type="match status" value="2"/>
</dbReference>
<evidence type="ECO:0000259" key="2">
    <source>
        <dbReference type="Pfam" id="PF05193"/>
    </source>
</evidence>
<dbReference type="Pfam" id="PF05193">
    <property type="entry name" value="Peptidase_M16_C"/>
    <property type="match status" value="1"/>
</dbReference>
<feature type="domain" description="Peptidase M16 C-terminal" evidence="2">
    <location>
        <begin position="184"/>
        <end position="360"/>
    </location>
</feature>
<proteinExistence type="predicted"/>
<name>A0A9D1RW95_9FIRM</name>